<evidence type="ECO:0000313" key="3">
    <source>
        <dbReference type="Proteomes" id="UP001054252"/>
    </source>
</evidence>
<evidence type="ECO:0000313" key="2">
    <source>
        <dbReference type="EMBL" id="GKV17538.1"/>
    </source>
</evidence>
<sequence>MTLDYFEMVKPVLYKLHDMIVILDIWFYIFFRT</sequence>
<keyword evidence="1" id="KW-0472">Membrane</keyword>
<dbReference type="EMBL" id="BPVZ01000048">
    <property type="protein sequence ID" value="GKV17538.1"/>
    <property type="molecule type" value="Genomic_DNA"/>
</dbReference>
<proteinExistence type="predicted"/>
<keyword evidence="1" id="KW-1133">Transmembrane helix</keyword>
<gene>
    <name evidence="2" type="ORF">SLEP1_g28029</name>
</gene>
<evidence type="ECO:0000256" key="1">
    <source>
        <dbReference type="SAM" id="Phobius"/>
    </source>
</evidence>
<organism evidence="2 3">
    <name type="scientific">Rubroshorea leprosula</name>
    <dbReference type="NCBI Taxonomy" id="152421"/>
    <lineage>
        <taxon>Eukaryota</taxon>
        <taxon>Viridiplantae</taxon>
        <taxon>Streptophyta</taxon>
        <taxon>Embryophyta</taxon>
        <taxon>Tracheophyta</taxon>
        <taxon>Spermatophyta</taxon>
        <taxon>Magnoliopsida</taxon>
        <taxon>eudicotyledons</taxon>
        <taxon>Gunneridae</taxon>
        <taxon>Pentapetalae</taxon>
        <taxon>rosids</taxon>
        <taxon>malvids</taxon>
        <taxon>Malvales</taxon>
        <taxon>Dipterocarpaceae</taxon>
        <taxon>Rubroshorea</taxon>
    </lineage>
</organism>
<name>A0AAV5K207_9ROSI</name>
<keyword evidence="3" id="KW-1185">Reference proteome</keyword>
<reference evidence="2 3" key="1">
    <citation type="journal article" date="2021" name="Commun. Biol.">
        <title>The genome of Shorea leprosula (Dipterocarpaceae) highlights the ecological relevance of drought in aseasonal tropical rainforests.</title>
        <authorList>
            <person name="Ng K.K.S."/>
            <person name="Kobayashi M.J."/>
            <person name="Fawcett J.A."/>
            <person name="Hatakeyama M."/>
            <person name="Paape T."/>
            <person name="Ng C.H."/>
            <person name="Ang C.C."/>
            <person name="Tnah L.H."/>
            <person name="Lee C.T."/>
            <person name="Nishiyama T."/>
            <person name="Sese J."/>
            <person name="O'Brien M.J."/>
            <person name="Copetti D."/>
            <person name="Mohd Noor M.I."/>
            <person name="Ong R.C."/>
            <person name="Putra M."/>
            <person name="Sireger I.Z."/>
            <person name="Indrioko S."/>
            <person name="Kosugi Y."/>
            <person name="Izuno A."/>
            <person name="Isagi Y."/>
            <person name="Lee S.L."/>
            <person name="Shimizu K.K."/>
        </authorList>
    </citation>
    <scope>NUCLEOTIDE SEQUENCE [LARGE SCALE GENOMIC DNA]</scope>
    <source>
        <strain evidence="2">214</strain>
    </source>
</reference>
<comment type="caution">
    <text evidence="2">The sequence shown here is derived from an EMBL/GenBank/DDBJ whole genome shotgun (WGS) entry which is preliminary data.</text>
</comment>
<protein>
    <submittedName>
        <fullName evidence="2">Uncharacterized protein</fullName>
    </submittedName>
</protein>
<keyword evidence="1" id="KW-0812">Transmembrane</keyword>
<dbReference type="Proteomes" id="UP001054252">
    <property type="component" value="Unassembled WGS sequence"/>
</dbReference>
<accession>A0AAV5K207</accession>
<dbReference type="AlphaFoldDB" id="A0AAV5K207"/>
<feature type="transmembrane region" description="Helical" evidence="1">
    <location>
        <begin position="12"/>
        <end position="31"/>
    </location>
</feature>